<dbReference type="RefSeq" id="WP_111272830.1">
    <property type="nucleotide sequence ID" value="NZ_QKWW01000081.1"/>
</dbReference>
<evidence type="ECO:0000256" key="3">
    <source>
        <dbReference type="ARBA" id="ARBA00022723"/>
    </source>
</evidence>
<dbReference type="GO" id="GO:0005737">
    <property type="term" value="C:cytoplasm"/>
    <property type="evidence" value="ECO:0007669"/>
    <property type="project" value="TreeGrafter"/>
</dbReference>
<dbReference type="Pfam" id="PF01784">
    <property type="entry name" value="DUF34_NIF3"/>
    <property type="match status" value="1"/>
</dbReference>
<accession>A0A2W6NB61</accession>
<evidence type="ECO:0000313" key="5">
    <source>
        <dbReference type="EMBL" id="PZT53001.1"/>
    </source>
</evidence>
<proteinExistence type="inferred from homology"/>
<evidence type="ECO:0000256" key="2">
    <source>
        <dbReference type="ARBA" id="ARBA00022112"/>
    </source>
</evidence>
<sequence>MTDQLSPEKSKELQVQEVILHLTQDITLPENTVDQLITGSADQVITGIVVTFMPTQHVIEQAIQQGANLIIAHESPFYNHHSATDWLVTDPVYTYKRNMIDQAGIAIFRCHDIIHRYNPDGITEGLISDLGWNTYVSQRTSETDVVTFPEETTVRAVAQQLKEHLGLEYVRIAGHPETVCRRAAVLVGFRGNGHVTIPLVQNEHIDLIIAGEGFEWETPEYIRDAMQQGTSKALIMVGHAESEAPGMKLLADRLALAFPAIEVSFVKERPVFEVI</sequence>
<dbReference type="Proteomes" id="UP000249204">
    <property type="component" value="Unassembled WGS sequence"/>
</dbReference>
<dbReference type="GO" id="GO:0046872">
    <property type="term" value="F:metal ion binding"/>
    <property type="evidence" value="ECO:0007669"/>
    <property type="project" value="UniProtKB-KW"/>
</dbReference>
<evidence type="ECO:0000256" key="4">
    <source>
        <dbReference type="PIRSR" id="PIRSR602678-1"/>
    </source>
</evidence>
<reference evidence="5 6" key="1">
    <citation type="submission" date="2018-06" db="EMBL/GenBank/DDBJ databases">
        <title>Isolation of heavy metals resistant Paenibacillus silvae NC2 from Gold-Copper mine in ZiJin, China.</title>
        <authorList>
            <person name="Xu J."/>
            <person name="Mazhar H.S."/>
            <person name="Rensing C."/>
        </authorList>
    </citation>
    <scope>NUCLEOTIDE SEQUENCE [LARGE SCALE GENOMIC DNA]</scope>
    <source>
        <strain evidence="5 6">NC2</strain>
    </source>
</reference>
<feature type="binding site" evidence="4">
    <location>
        <position position="239"/>
    </location>
    <ligand>
        <name>a divalent metal cation</name>
        <dbReference type="ChEBI" id="CHEBI:60240"/>
        <label>1</label>
    </ligand>
</feature>
<dbReference type="InterPro" id="IPR002678">
    <property type="entry name" value="DUF34/NIF3"/>
</dbReference>
<dbReference type="InterPro" id="IPR036069">
    <property type="entry name" value="DUF34/NIF3_sf"/>
</dbReference>
<dbReference type="AlphaFoldDB" id="A0A2W6NB61"/>
<dbReference type="EMBL" id="QKWW01000081">
    <property type="protein sequence ID" value="PZT53001.1"/>
    <property type="molecule type" value="Genomic_DNA"/>
</dbReference>
<keyword evidence="3 4" id="KW-0479">Metal-binding</keyword>
<evidence type="ECO:0000313" key="6">
    <source>
        <dbReference type="Proteomes" id="UP000249204"/>
    </source>
</evidence>
<dbReference type="PANTHER" id="PTHR13799:SF14">
    <property type="entry name" value="GTP CYCLOHYDROLASE 1 TYPE 2 HOMOLOG"/>
    <property type="match status" value="1"/>
</dbReference>
<dbReference type="Gene3D" id="3.40.1390.30">
    <property type="entry name" value="NIF3 (NGG1p interacting factor 3)-like"/>
    <property type="match status" value="2"/>
</dbReference>
<evidence type="ECO:0000256" key="1">
    <source>
        <dbReference type="ARBA" id="ARBA00006964"/>
    </source>
</evidence>
<feature type="binding site" evidence="4">
    <location>
        <position position="73"/>
    </location>
    <ligand>
        <name>a divalent metal cation</name>
        <dbReference type="ChEBI" id="CHEBI:60240"/>
        <label>1</label>
    </ligand>
</feature>
<comment type="similarity">
    <text evidence="1">Belongs to the GTP cyclohydrolase I type 2/NIF3 family.</text>
</comment>
<dbReference type="PANTHER" id="PTHR13799">
    <property type="entry name" value="NGG1 INTERACTING FACTOR 3"/>
    <property type="match status" value="1"/>
</dbReference>
<comment type="caution">
    <text evidence="5">The sequence shown here is derived from an EMBL/GenBank/DDBJ whole genome shotgun (WGS) entry which is preliminary data.</text>
</comment>
<name>A0A2W6NB61_9BACL</name>
<dbReference type="SUPFAM" id="SSF102705">
    <property type="entry name" value="NIF3 (NGG1p interacting factor 3)-like"/>
    <property type="match status" value="1"/>
</dbReference>
<gene>
    <name evidence="5" type="ORF">DN757_24680</name>
</gene>
<organism evidence="5 6">
    <name type="scientific">Paenibacillus silvae</name>
    <dbReference type="NCBI Taxonomy" id="1325358"/>
    <lineage>
        <taxon>Bacteria</taxon>
        <taxon>Bacillati</taxon>
        <taxon>Bacillota</taxon>
        <taxon>Bacilli</taxon>
        <taxon>Bacillales</taxon>
        <taxon>Paenibacillaceae</taxon>
        <taxon>Paenibacillus</taxon>
    </lineage>
</organism>
<feature type="binding site" evidence="4">
    <location>
        <position position="243"/>
    </location>
    <ligand>
        <name>a divalent metal cation</name>
        <dbReference type="ChEBI" id="CHEBI:60240"/>
        <label>1</label>
    </ligand>
</feature>
<protein>
    <recommendedName>
        <fullName evidence="2">GTP cyclohydrolase 1 type 2 homolog</fullName>
    </recommendedName>
</protein>